<feature type="compositionally biased region" description="Polar residues" evidence="11">
    <location>
        <begin position="137"/>
        <end position="149"/>
    </location>
</feature>
<dbReference type="GO" id="GO:0000978">
    <property type="term" value="F:RNA polymerase II cis-regulatory region sequence-specific DNA binding"/>
    <property type="evidence" value="ECO:0007669"/>
    <property type="project" value="TreeGrafter"/>
</dbReference>
<keyword evidence="15" id="KW-1185">Reference proteome</keyword>
<dbReference type="GO" id="GO:0000981">
    <property type="term" value="F:DNA-binding transcription factor activity, RNA polymerase II-specific"/>
    <property type="evidence" value="ECO:0007669"/>
    <property type="project" value="TreeGrafter"/>
</dbReference>
<feature type="region of interest" description="Disordered" evidence="11">
    <location>
        <begin position="299"/>
        <end position="328"/>
    </location>
</feature>
<proteinExistence type="inferred from homology"/>
<feature type="domain" description="Homeobox" evidence="12">
    <location>
        <begin position="328"/>
        <end position="388"/>
    </location>
</feature>
<dbReference type="InterPro" id="IPR003350">
    <property type="entry name" value="CUT_dom"/>
</dbReference>
<keyword evidence="4 8" id="KW-0238">DNA-binding</keyword>
<dbReference type="SMART" id="SM00389">
    <property type="entry name" value="HOX"/>
    <property type="match status" value="1"/>
</dbReference>
<evidence type="ECO:0000256" key="9">
    <source>
        <dbReference type="RuleBase" id="RU000682"/>
    </source>
</evidence>
<evidence type="ECO:0000256" key="6">
    <source>
        <dbReference type="ARBA" id="ARBA00023163"/>
    </source>
</evidence>
<evidence type="ECO:0000259" key="13">
    <source>
        <dbReference type="PROSITE" id="PS51042"/>
    </source>
</evidence>
<dbReference type="GO" id="GO:0005634">
    <property type="term" value="C:nucleus"/>
    <property type="evidence" value="ECO:0007669"/>
    <property type="project" value="UniProtKB-SubCell"/>
</dbReference>
<comment type="similarity">
    <text evidence="2 10">Belongs to the CUT homeobox family.</text>
</comment>
<name>A0A2G5SCX3_9PELO</name>
<dbReference type="PROSITE" id="PS51042">
    <property type="entry name" value="CUT"/>
    <property type="match status" value="1"/>
</dbReference>
<dbReference type="FunFam" id="1.10.260.40:FF:000005">
    <property type="entry name" value="One cut domain family member"/>
    <property type="match status" value="1"/>
</dbReference>
<accession>A0A2G5SCX3</accession>
<feature type="region of interest" description="Disordered" evidence="11">
    <location>
        <begin position="18"/>
        <end position="70"/>
    </location>
</feature>
<evidence type="ECO:0000256" key="4">
    <source>
        <dbReference type="ARBA" id="ARBA00023125"/>
    </source>
</evidence>
<dbReference type="EMBL" id="PDUG01000017">
    <property type="protein sequence ID" value="PIC12877.1"/>
    <property type="molecule type" value="Genomic_DNA"/>
</dbReference>
<dbReference type="CDD" id="cd00086">
    <property type="entry name" value="homeodomain"/>
    <property type="match status" value="1"/>
</dbReference>
<dbReference type="InterPro" id="IPR009057">
    <property type="entry name" value="Homeodomain-like_sf"/>
</dbReference>
<feature type="domain" description="CUT" evidence="13">
    <location>
        <begin position="211"/>
        <end position="297"/>
    </location>
</feature>
<evidence type="ECO:0000256" key="8">
    <source>
        <dbReference type="PROSITE-ProRule" id="PRU00108"/>
    </source>
</evidence>
<dbReference type="AlphaFoldDB" id="A0A2G5SCX3"/>
<dbReference type="Pfam" id="PF00046">
    <property type="entry name" value="Homeodomain"/>
    <property type="match status" value="1"/>
</dbReference>
<feature type="compositionally biased region" description="Acidic residues" evidence="11">
    <location>
        <begin position="408"/>
        <end position="424"/>
    </location>
</feature>
<dbReference type="InterPro" id="IPR051649">
    <property type="entry name" value="CUT_Homeobox"/>
</dbReference>
<dbReference type="SMART" id="SM01109">
    <property type="entry name" value="CUT"/>
    <property type="match status" value="1"/>
</dbReference>
<feature type="compositionally biased region" description="Basic residues" evidence="11">
    <location>
        <begin position="193"/>
        <end position="204"/>
    </location>
</feature>
<dbReference type="OrthoDB" id="10068888at2759"/>
<keyword evidence="6 10" id="KW-0804">Transcription</keyword>
<evidence type="ECO:0000256" key="5">
    <source>
        <dbReference type="ARBA" id="ARBA00023155"/>
    </source>
</evidence>
<sequence length="424" mass="48542">MKGLHGKYVDYLQVDPSNTYINKYGPPQEELPEDFLDFPESPKKSSPDSSSETTPTSDVQDFSSWEPLDTDPSIHMNIVYESEAETDLPTNGVLSSMTFNHQFDVIITENERKLLAEEEFFKDSNMKIDRSSDLESAKQNGNLSQQDTANFGGKSIIQRQQINIEDGEEGNSMRTSPNCEEQENQPDSMKTLSKQKPKKVRKSRQAPLKDLHDSEVEEEIDTIDVATRIINELKIHRIPQKTFAERILCRSQGTLSDLLRKPKPWHMLKSGQETFRRMHKWLQQPITARLSILDMSPEEAAEAQGLLPPTPVPSGARKRRMNSDESEPTAKVGRFVFTAHQKQTLQAVYKSTPRPTREMHQKLAVHLEISIETVENFFMNARRRDRHRQATTQVATINETNTHQKEAEEAEILSEYESDDDLTE</sequence>
<gene>
    <name evidence="14" type="ORF">B9Z55_028116</name>
</gene>
<protein>
    <recommendedName>
        <fullName evidence="10">One cut domain family member</fullName>
    </recommendedName>
</protein>
<evidence type="ECO:0000256" key="1">
    <source>
        <dbReference type="ARBA" id="ARBA00004123"/>
    </source>
</evidence>
<evidence type="ECO:0000256" key="2">
    <source>
        <dbReference type="ARBA" id="ARBA00008190"/>
    </source>
</evidence>
<dbReference type="PANTHER" id="PTHR14057:SF32">
    <property type="entry name" value="HOMEOBOX PROTEIN CEH-21-RELATED"/>
    <property type="match status" value="1"/>
</dbReference>
<dbReference type="InterPro" id="IPR010982">
    <property type="entry name" value="Lambda_DNA-bd_dom_sf"/>
</dbReference>
<organism evidence="14 15">
    <name type="scientific">Caenorhabditis nigoni</name>
    <dbReference type="NCBI Taxonomy" id="1611254"/>
    <lineage>
        <taxon>Eukaryota</taxon>
        <taxon>Metazoa</taxon>
        <taxon>Ecdysozoa</taxon>
        <taxon>Nematoda</taxon>
        <taxon>Chromadorea</taxon>
        <taxon>Rhabditida</taxon>
        <taxon>Rhabditina</taxon>
        <taxon>Rhabditomorpha</taxon>
        <taxon>Rhabditoidea</taxon>
        <taxon>Rhabditidae</taxon>
        <taxon>Peloderinae</taxon>
        <taxon>Caenorhabditis</taxon>
    </lineage>
</organism>
<dbReference type="InterPro" id="IPR001356">
    <property type="entry name" value="HD"/>
</dbReference>
<feature type="compositionally biased region" description="Low complexity" evidence="11">
    <location>
        <begin position="47"/>
        <end position="58"/>
    </location>
</feature>
<feature type="region of interest" description="Disordered" evidence="11">
    <location>
        <begin position="397"/>
        <end position="424"/>
    </location>
</feature>
<reference evidence="15" key="1">
    <citation type="submission" date="2017-10" db="EMBL/GenBank/DDBJ databases">
        <title>Rapid genome shrinkage in a self-fertile nematode reveals novel sperm competition proteins.</title>
        <authorList>
            <person name="Yin D."/>
            <person name="Schwarz E.M."/>
            <person name="Thomas C.G."/>
            <person name="Felde R.L."/>
            <person name="Korf I.F."/>
            <person name="Cutter A.D."/>
            <person name="Schartner C.M."/>
            <person name="Ralston E.J."/>
            <person name="Meyer B.J."/>
            <person name="Haag E.S."/>
        </authorList>
    </citation>
    <scope>NUCLEOTIDE SEQUENCE [LARGE SCALE GENOMIC DNA]</scope>
    <source>
        <strain evidence="15">JU1422</strain>
    </source>
</reference>
<keyword evidence="3 10" id="KW-0805">Transcription regulation</keyword>
<evidence type="ECO:0000256" key="10">
    <source>
        <dbReference type="RuleBase" id="RU361129"/>
    </source>
</evidence>
<feature type="region of interest" description="Disordered" evidence="11">
    <location>
        <begin position="132"/>
        <end position="215"/>
    </location>
</feature>
<evidence type="ECO:0000259" key="12">
    <source>
        <dbReference type="PROSITE" id="PS50071"/>
    </source>
</evidence>
<evidence type="ECO:0000256" key="3">
    <source>
        <dbReference type="ARBA" id="ARBA00023015"/>
    </source>
</evidence>
<dbReference type="SUPFAM" id="SSF47413">
    <property type="entry name" value="lambda repressor-like DNA-binding domains"/>
    <property type="match status" value="1"/>
</dbReference>
<dbReference type="Gene3D" id="1.10.260.40">
    <property type="entry name" value="lambda repressor-like DNA-binding domains"/>
    <property type="match status" value="1"/>
</dbReference>
<dbReference type="PROSITE" id="PS50071">
    <property type="entry name" value="HOMEOBOX_2"/>
    <property type="match status" value="1"/>
</dbReference>
<evidence type="ECO:0000313" key="14">
    <source>
        <dbReference type="EMBL" id="PIC12877.1"/>
    </source>
</evidence>
<keyword evidence="7 8" id="KW-0539">Nucleus</keyword>
<evidence type="ECO:0000313" key="15">
    <source>
        <dbReference type="Proteomes" id="UP000230233"/>
    </source>
</evidence>
<dbReference type="SUPFAM" id="SSF46689">
    <property type="entry name" value="Homeodomain-like"/>
    <property type="match status" value="1"/>
</dbReference>
<dbReference type="Proteomes" id="UP000230233">
    <property type="component" value="Unassembled WGS sequence"/>
</dbReference>
<comment type="caution">
    <text evidence="14">The sequence shown here is derived from an EMBL/GenBank/DDBJ whole genome shotgun (WGS) entry which is preliminary data.</text>
</comment>
<evidence type="ECO:0000256" key="7">
    <source>
        <dbReference type="ARBA" id="ARBA00023242"/>
    </source>
</evidence>
<dbReference type="PANTHER" id="PTHR14057">
    <property type="entry name" value="TRANSCRIPTION FACTOR ONECUT"/>
    <property type="match status" value="1"/>
</dbReference>
<dbReference type="Gene3D" id="1.10.10.60">
    <property type="entry name" value="Homeodomain-like"/>
    <property type="match status" value="1"/>
</dbReference>
<keyword evidence="5 8" id="KW-0371">Homeobox</keyword>
<feature type="compositionally biased region" description="Polar residues" evidence="11">
    <location>
        <begin position="172"/>
        <end position="192"/>
    </location>
</feature>
<dbReference type="Pfam" id="PF02376">
    <property type="entry name" value="CUT"/>
    <property type="match status" value="1"/>
</dbReference>
<evidence type="ECO:0000256" key="11">
    <source>
        <dbReference type="SAM" id="MobiDB-lite"/>
    </source>
</evidence>
<feature type="DNA-binding region" description="Homeobox" evidence="8">
    <location>
        <begin position="330"/>
        <end position="389"/>
    </location>
</feature>
<comment type="subcellular location">
    <subcellularLocation>
        <location evidence="1 8 9">Nucleus</location>
    </subcellularLocation>
</comment>